<evidence type="ECO:0000256" key="9">
    <source>
        <dbReference type="ARBA" id="ARBA00022840"/>
    </source>
</evidence>
<evidence type="ECO:0000256" key="11">
    <source>
        <dbReference type="ARBA" id="ARBA00023054"/>
    </source>
</evidence>
<keyword evidence="10" id="KW-0243">Dynein</keyword>
<evidence type="ECO:0000256" key="4">
    <source>
        <dbReference type="ARBA" id="ARBA00022197"/>
    </source>
</evidence>
<dbReference type="Gene3D" id="6.10.140.1060">
    <property type="match status" value="1"/>
</dbReference>
<dbReference type="Pfam" id="PF03028">
    <property type="entry name" value="Dynein_heavy"/>
    <property type="match status" value="1"/>
</dbReference>
<dbReference type="GO" id="GO:0005874">
    <property type="term" value="C:microtubule"/>
    <property type="evidence" value="ECO:0007669"/>
    <property type="project" value="UniProtKB-KW"/>
</dbReference>
<dbReference type="FunFam" id="3.20.180.20:FF:000002">
    <property type="entry name" value="Cytoplasmic dynein heavy chain 1"/>
    <property type="match status" value="1"/>
</dbReference>
<dbReference type="SUPFAM" id="SSF52540">
    <property type="entry name" value="P-loop containing nucleoside triphosphate hydrolases"/>
    <property type="match status" value="4"/>
</dbReference>
<dbReference type="InterPro" id="IPR042222">
    <property type="entry name" value="Dynein_2_N"/>
</dbReference>
<dbReference type="GO" id="GO:0005858">
    <property type="term" value="C:axonemal dynein complex"/>
    <property type="evidence" value="ECO:0007669"/>
    <property type="project" value="TreeGrafter"/>
</dbReference>
<dbReference type="InterPro" id="IPR013602">
    <property type="entry name" value="Dynein_heavy_linker"/>
</dbReference>
<proteinExistence type="inferred from homology"/>
<dbReference type="PANTHER" id="PTHR46532">
    <property type="entry name" value="MALE FERTILITY FACTOR KL5"/>
    <property type="match status" value="1"/>
</dbReference>
<dbReference type="Pfam" id="PF18198">
    <property type="entry name" value="AAA_lid_11"/>
    <property type="match status" value="1"/>
</dbReference>
<dbReference type="Pfam" id="PF12774">
    <property type="entry name" value="AAA_6"/>
    <property type="match status" value="1"/>
</dbReference>
<dbReference type="Pfam" id="PF17852">
    <property type="entry name" value="Dynein_AAA_lid"/>
    <property type="match status" value="1"/>
</dbReference>
<dbReference type="InterPro" id="IPR035699">
    <property type="entry name" value="AAA_6"/>
</dbReference>
<dbReference type="Pfam" id="PF12781">
    <property type="entry name" value="AAA_9"/>
    <property type="match status" value="1"/>
</dbReference>
<dbReference type="InterPro" id="IPR004273">
    <property type="entry name" value="Dynein_heavy_D6_P-loop"/>
</dbReference>
<dbReference type="InterPro" id="IPR043157">
    <property type="entry name" value="Dynein_AAA1S"/>
</dbReference>
<evidence type="ECO:0000259" key="17">
    <source>
        <dbReference type="SMART" id="SM00382"/>
    </source>
</evidence>
<evidence type="ECO:0000256" key="5">
    <source>
        <dbReference type="ARBA" id="ARBA00022490"/>
    </source>
</evidence>
<feature type="domain" description="AAA+ ATPase" evidence="17">
    <location>
        <begin position="2286"/>
        <end position="2530"/>
    </location>
</feature>
<dbReference type="Gene3D" id="3.40.50.300">
    <property type="entry name" value="P-loop containing nucleotide triphosphate hydrolases"/>
    <property type="match status" value="5"/>
</dbReference>
<dbReference type="Pfam" id="PF08385">
    <property type="entry name" value="DHC_N1"/>
    <property type="match status" value="1"/>
</dbReference>
<comment type="subunit">
    <text evidence="3">Consists of at least two heavy chains and a number of intermediate and light chains.</text>
</comment>
<evidence type="ECO:0000256" key="3">
    <source>
        <dbReference type="ARBA" id="ARBA00011655"/>
    </source>
</evidence>
<dbReference type="Gene3D" id="1.10.8.1220">
    <property type="match status" value="1"/>
</dbReference>
<keyword evidence="13" id="KW-0206">Cytoskeleton</keyword>
<dbReference type="Pfam" id="PF12780">
    <property type="entry name" value="AAA_8"/>
    <property type="match status" value="1"/>
</dbReference>
<feature type="compositionally biased region" description="Basic and acidic residues" evidence="16">
    <location>
        <begin position="197"/>
        <end position="207"/>
    </location>
</feature>
<dbReference type="Pfam" id="PF12775">
    <property type="entry name" value="AAA_7"/>
    <property type="match status" value="1"/>
</dbReference>
<evidence type="ECO:0000256" key="7">
    <source>
        <dbReference type="ARBA" id="ARBA00022737"/>
    </source>
</evidence>
<evidence type="ECO:0000256" key="6">
    <source>
        <dbReference type="ARBA" id="ARBA00022701"/>
    </source>
</evidence>
<dbReference type="Pfam" id="PF08393">
    <property type="entry name" value="DHC_N2"/>
    <property type="match status" value="1"/>
</dbReference>
<evidence type="ECO:0000313" key="18">
    <source>
        <dbReference type="EMBL" id="VEU40254.1"/>
    </source>
</evidence>
<dbReference type="FunFam" id="3.40.50.300:FF:000122">
    <property type="entry name" value="Cytoplasmic dynein 1 heavy chain"/>
    <property type="match status" value="1"/>
</dbReference>
<feature type="coiled-coil region" evidence="15">
    <location>
        <begin position="3474"/>
        <end position="3543"/>
    </location>
</feature>
<feature type="region of interest" description="Disordered" evidence="16">
    <location>
        <begin position="73"/>
        <end position="161"/>
    </location>
</feature>
<evidence type="ECO:0000256" key="13">
    <source>
        <dbReference type="ARBA" id="ARBA00023212"/>
    </source>
</evidence>
<dbReference type="FunFam" id="3.40.50.300:FF:000373">
    <property type="entry name" value="Cytoplasmic dynein heavy chain 2"/>
    <property type="match status" value="1"/>
</dbReference>
<dbReference type="GO" id="GO:0005524">
    <property type="term" value="F:ATP binding"/>
    <property type="evidence" value="ECO:0007669"/>
    <property type="project" value="UniProtKB-KW"/>
</dbReference>
<dbReference type="Gene3D" id="1.20.58.1120">
    <property type="match status" value="1"/>
</dbReference>
<dbReference type="InterPro" id="IPR035706">
    <property type="entry name" value="AAA_9"/>
</dbReference>
<dbReference type="Gene3D" id="1.20.920.30">
    <property type="match status" value="1"/>
</dbReference>
<dbReference type="Pfam" id="PF12777">
    <property type="entry name" value="MT"/>
    <property type="match status" value="1"/>
</dbReference>
<dbReference type="EMBL" id="CAACVS010000269">
    <property type="protein sequence ID" value="VEU40254.1"/>
    <property type="molecule type" value="Genomic_DNA"/>
</dbReference>
<dbReference type="FunFam" id="3.40.50.300:FF:001013">
    <property type="entry name" value="Dynein heavy chain, cytoplasmic"/>
    <property type="match status" value="1"/>
</dbReference>
<dbReference type="InterPro" id="IPR041466">
    <property type="entry name" value="Dynein_AAA5_ext"/>
</dbReference>
<evidence type="ECO:0000256" key="10">
    <source>
        <dbReference type="ARBA" id="ARBA00023017"/>
    </source>
</evidence>
<dbReference type="InterPro" id="IPR042228">
    <property type="entry name" value="Dynein_linker_3"/>
</dbReference>
<feature type="domain" description="AAA+ ATPase" evidence="17">
    <location>
        <begin position="2640"/>
        <end position="2792"/>
    </location>
</feature>
<evidence type="ECO:0000313" key="19">
    <source>
        <dbReference type="Proteomes" id="UP000291116"/>
    </source>
</evidence>
<dbReference type="InterPro" id="IPR024743">
    <property type="entry name" value="Dynein_HC_stalk"/>
</dbReference>
<dbReference type="Gene3D" id="1.20.140.100">
    <property type="entry name" value="Dynein heavy chain, N-terminal domain 2"/>
    <property type="match status" value="1"/>
</dbReference>
<feature type="coiled-coil region" evidence="15">
    <location>
        <begin position="3304"/>
        <end position="3345"/>
    </location>
</feature>
<dbReference type="InterPro" id="IPR027417">
    <property type="entry name" value="P-loop_NTPase"/>
</dbReference>
<dbReference type="FunFam" id="1.20.920.20:FF:000002">
    <property type="entry name" value="Cytoplasmic dynein 1 heavy chain"/>
    <property type="match status" value="1"/>
</dbReference>
<keyword evidence="5" id="KW-0963">Cytoplasm</keyword>
<keyword evidence="12" id="KW-0505">Motor protein</keyword>
<dbReference type="Proteomes" id="UP000291116">
    <property type="component" value="Unassembled WGS sequence"/>
</dbReference>
<reference evidence="18 19" key="1">
    <citation type="submission" date="2019-01" db="EMBL/GenBank/DDBJ databases">
        <authorList>
            <person name="Ferrante I. M."/>
        </authorList>
    </citation>
    <scope>NUCLEOTIDE SEQUENCE [LARGE SCALE GENOMIC DNA]</scope>
    <source>
        <strain evidence="18 19">B856</strain>
    </source>
</reference>
<evidence type="ECO:0000256" key="12">
    <source>
        <dbReference type="ARBA" id="ARBA00023175"/>
    </source>
</evidence>
<evidence type="ECO:0000256" key="15">
    <source>
        <dbReference type="SAM" id="Coils"/>
    </source>
</evidence>
<keyword evidence="11 15" id="KW-0175">Coiled coil</keyword>
<dbReference type="InterPro" id="IPR026983">
    <property type="entry name" value="DHC"/>
</dbReference>
<dbReference type="SUPFAM" id="SSF57997">
    <property type="entry name" value="Tropomyosin"/>
    <property type="match status" value="1"/>
</dbReference>
<dbReference type="InterPro" id="IPR054354">
    <property type="entry name" value="DYNC2H1-like_lid"/>
</dbReference>
<sequence length="4314" mass="483006">MASEVHLGTSPNRDAVEIFLETARAEQEAPSASASTGSGSGVTCLFVWIEGGTGKCRIGETLPERYEAGVAFVGSPGKGGGVEAEEKEDGSSAEGGAGVEGQGEGEAAPVVRPRIPLQCVTLQPSTSVAESEAEYKSRDEEEGDQDGDQARGGARGSKAFGMEAPSSQATLLSALQLYTRHLFLPAISSAAVSSEAAEAKDEPEASKGKTKTKAKSASNTAILQDKIRELDVAIHQSQRSAKLPSVQLGIDPLLSRVVESSQLTEVSGNVDWARLGLEDKLQDDSYLNDLQSGVSGWIGQIRKLTVLPRTTPFPMISDGPEASSGAGADLEEMAFWNQLHGELGRVKLQLKSPGVELTLAMLREAKRFVATLALEQNTGLDSATAYARDVEHFLKPYPVADFASARDFDKIGLVLNGAFDHLPKIRQSRYYSLERTAQLLSATTLTMRRAMERILREKHSNTLLFMDYKDYEASVRYPTQDVFVQFDDRMEEFREFFLEQGRRRNKLGAGSGPGAGSAATATPSKILERLTLYQKPLEARLDQIHEFRSGHERLRQVVLQVLKREGSETAIEELVVAAEPSSEDGEEGAASIDETANAIQTVENAPRLLFSSLDVLDLSPGGTKALESALEEYDLRMDAMEERLAKLLRDKLTACVDAEDMFRVFRRFNPLLARTRVRIAVKEFQVQLIATVSKAVEKLQSKFVLKYESSSAARISKLKGIPPVSGKILWAKQMERQVHALMERCSQVLGPNWGAQLEGRQLRKSGDELLAKLDARAFFRNWVTAWEKELTVQASSRLNSYPIVVEKDVRTSELVATVNFPEKSETLAKEIRQLKWLGFGKEIPRSVLAACDEAKQKYPFAIAIKTALRSYQSVRGLVSPALEPLVMPQLLDVREIVAEGFEVKLDTSKAVSKKRRIRWDSTPKELSEWVTRLSDAVTKLEERVEELLITCDKVDHAISRLETIDYDAKKFGAIVAAIQKHIDDMSLGGYPQLAGWVRVLDDRLAVVLADRLSQALERWNHTFRTIQYDNDGKEIVAGGDEAEKSDSEKKAPVHVPTISIEILLRNQEISSVPAVPTCRSLVLNRLHAFIGIVCNLPRPKSGRYEVFGDGSTGEQSAAETFDRVISMVPPAITARAYELAEARVIDMAAFVDQWLAYQTLWDTQVADVATSVGNDIEQWQRLLLESAEARSAVDMSATSSEFGPVVVNYNKVQSQITLKYDSWQKELQSSFAGILGQCIQASHAKMVDAKLRLEAATLESSSGTENIVLGVTFIQEMKKNVDSWTQELDQLEASERLIKRQRFHFGSDWMESTVVRGQFDLVKQILGRRITSMEQQFPLLQARVSAEEKSAAKRSVDLVADWGRDKPLRGNMSPADAMNLLAKFETDLKKAQTHQENLVKAKDALGLEHTAESNAVSECVEELTDLKEVWGAVSKPHDQLQTIKDMVWSSAVMRKVRRALDDLLAEMRSMPNRIRQYEPYIALHDEVKGYIGGHGLLSELKTEALKERHWKKILKTLGITLVYSQLSIGVLWDKGILTRKKEVGEILTVAQGEMALEQFLGQVRDRWMKQELELVLFQNRVRLIRGWDDLFDSLDDHISGLALMKSSPYYRAVREFQEEGKLWEGRLTQLRAAFDVWIDVQRRWVYLEGILFGSSDIKAQLPSEWSRFKSVDTEFIALMRRIAARPFAMEVLSIENVQRTLERLGNLMTVIQKALGEYLEKQRREFARFYFLGDDDLLEILGNSSEPGKVLGHVSKMFAGINSARISTTDLPEDTLAVLDAMVSKDGEVVPFHEPITIMHSTNVKEWLKEMESKMKNTLALLLEQAISEDKAEATDKDAFVNWATKFPAQVMILATQINWSMGVDEALKSDDTQAALNERLKSLEAKLSVMAETVLLELPADNRKKFEQMITELVHQRDVVRDLMKENVCSATDFRWLYHLRYTYNPDAPELTEKLKISLSNADFYYGFEYLGIGERLVQTPLTDKAYLTLTQALHYRMGGSPFGPAGTGKTETVKALGAQLGRFVLVFNCDEAFDFSAMGRIFAGLCQVGAWGCFDEFNRLEEGILSAVSQQILGIQQGLLNNSPHIDLLGRSVRLDQNMATFITMNPGYAGRSNLPDNLKTLFRSVAMVVPDRKLIAQVMLYSQGIVTAEQLAPNVVDLFLQCEARMTKQRHYDFGLRALKTLLVSAGGLKRKAIEGKEDFDLALEEKEALIMGACNNIVPKLVAEDVSTFSEILKDVFPGAEVSSMEDDALREQMVNICEERGLVADERFLQKMLQLNQVIASRHGIMVVGKSCVGKSTALSVLLESMEKVDGVKGEIYNIDPKAIEKEKLYGDLDGTTLEWTDGIFTSLLRKILDNQKGESERRHWIVFDGDVDPEWAENLNSVLDDNKMLTLPSGERLGIPKNIRIILEVDSLNFATPATVSRCGMVFFNENTISTEMNLEYMMSSLKNADLGRGGGTSTQILFLQSIQSLVISDRTSSLVMDALEFAMQETHIMDASSGRSLHTLKTLLLQGIGQAVEYDENHPDFPMTGEHMEKFARRWLLHSLMWSFVSGASWDVRKKFGDMLLRTSGIDLPSSEKSVVDYRVRVQDGEYELWSDSVPRMEIESHRVNATDLVITTTDTVRHTDVLGAWMNSRTPLILCGPPGSGKTMTLTSVLQSMQGVVFTSLNFSSHTTPDIILKSFQQYCKYVRRGRELFLEPAESLGSDVWLVVFCDEINLPQEDTYGTQRVIMFMRQLVEQGGFWREDNVWIKINRIQFVGACNPPSDAGRVEMSHRFLRHVPLLLVDFPETDSLMQIYHTFNGGMMKLFPNLRGETDSMTEAMIEVYSENQKRFTAQQQPQYIYSPRELSRWVRGIYEAVVHMDAGLSKEELCRIWAHEGLRLFCDRLVEDEDRKWCHDKIDEVARKWFAGVDFDIALKRPIFYTTWLSKETKKVEREELKEFLAARLRVFYEEMLDVKLVIFDEVLEHILRIDRVLRQPMGHLLLCGDAGAGKTVLTKFVSWMNGLSVFQIKAHSKYGLADFYEDLRDVMKRVALKGEKICFIFDEANCLNTSFIEAMNALLASGEVPGLFEGDEYNALMNSCRDSALKEGIILDSEEELWNRFTNLVQRNLHVVFTMNPSGGDWKNRSTTSPALFNRCVVDWFGTWGSKAMAEVGKEFTIKIDMGDLGGYSYGLGEGAALMERVSEVFDGNSGLRQAVVAALVDLHLIAKQTAEDASNQPSSVSRTFLSPRDYLTLIQNFVSCLNKRREEVEDEQLHVNAGLQKLVQTQENVAELKKSLGEKTHVLREKEKQANEKLQQMVADQNVAEKRKEEAEKMSEAVQKQQARINERKDEAQRDLDEAEPALRAAQASVQGIKKRDLDEIKALARPPDNVRLTLECVAIMLGETKVEWGHVRKLLAKSEFIPSILNFNANSLSPRQTKLVREKYLDGNPDLSVEKVRKSSVACGPLYSWAESLVKYSTVYNRIQPLRDEVEQLEKDSSEVKEKLEEVTSEVESLENSIAQYKDDYATLIRDVEALKSEMQSVSTKVDRAESLLKSLGHESERWEKSAEGFQSILRSLVGDSLVLAAFLTYSGFFDFKNRLVMMEKWKHTLEILGIECHDDLGIVESLSTGKQRVEWQSQGLLSDQLSMENGVILDHAVRFPLLIDPSGDAINFLMKKLEAKKIQKTSFLDKAFVKTLAGAVRFGTALLVENVEQIDPILNPLLNKELQRTGGRTLVRIGTEDIDYSPDFMIVLSTKNPAVHLTPDVCSRVTLANFTVTPASLQSQSLSKVLSYEKPELETKRAAVLKLQGEQNVKLRELEDQMLAKISACEGSILEDDEVVTGMEVLMKEGAQVEEQIAESDKVMAQVHLAVGEFEPFAAICRKVFVLLGALRGISFLYEFSSNTFMTILTHVLEENKPGKDETASSETQRLAALKKSLFNELVARVARGLKSNDKVAFSVLLARLFTSDDSIGSAEGGSTDEYISAFTHVFGDKFQWQGRDELHAVVEEIDAISPLLICSAPGYDVSGRVESMAREMKKELKSVAMGSSEGFEIAESLVTAAAKRGTWVMLKNVHLCTDWLSETFVKKLQTFGQSTNNDFRLFITSEISPKLPTALLRLSDVIVAEASSGIRASMTRFMSTFSKNRLDESLIRNRLYLLVAWTHAVLEERVRYGWTYELAEADSFNALKVIDNFIDTQMKNPDQIPFDALCTTLKLDVFGSRIAVTEDQEILSTMIDSIFKKDAFDLQFPLVPAIGADSPVLPDSCSQEDMASWISGLPSHTLPTWVGLGEEAEAGLEKIKANYIHSAIEKVSTAIAATSGK</sequence>
<name>A0A448ZE09_9STRA</name>
<feature type="region of interest" description="Disordered" evidence="16">
    <location>
        <begin position="195"/>
        <end position="217"/>
    </location>
</feature>
<dbReference type="InterPro" id="IPR041658">
    <property type="entry name" value="AAA_lid_11"/>
</dbReference>
<feature type="domain" description="AAA+ ATPase" evidence="17">
    <location>
        <begin position="2000"/>
        <end position="2135"/>
    </location>
</feature>
<feature type="domain" description="AAA+ ATPase" evidence="17">
    <location>
        <begin position="2985"/>
        <end position="3151"/>
    </location>
</feature>
<comment type="subcellular location">
    <subcellularLocation>
        <location evidence="1">Cytoplasm</location>
        <location evidence="1">Cytoskeleton</location>
    </subcellularLocation>
</comment>
<dbReference type="InterPro" id="IPR024317">
    <property type="entry name" value="Dynein_heavy_chain_D4_dom"/>
</dbReference>
<dbReference type="GO" id="GO:0007018">
    <property type="term" value="P:microtubule-based movement"/>
    <property type="evidence" value="ECO:0007669"/>
    <property type="project" value="InterPro"/>
</dbReference>
<dbReference type="GO" id="GO:0008569">
    <property type="term" value="F:minus-end-directed microtubule motor activity"/>
    <property type="evidence" value="ECO:0007669"/>
    <property type="project" value="InterPro"/>
</dbReference>
<accession>A0A448ZE09</accession>
<dbReference type="FunFam" id="3.40.50.300:FF:000071">
    <property type="entry name" value="Cytoplasmic dynein heavy chain 1"/>
    <property type="match status" value="1"/>
</dbReference>
<dbReference type="Gene3D" id="3.20.180.20">
    <property type="entry name" value="Dynein heavy chain, N-terminal domain 2"/>
    <property type="match status" value="1"/>
</dbReference>
<dbReference type="CDD" id="cd00009">
    <property type="entry name" value="AAA"/>
    <property type="match status" value="2"/>
</dbReference>
<dbReference type="FunFam" id="1.20.58.1120:FF:000013">
    <property type="entry name" value="Dynein heavy chain-like protein"/>
    <property type="match status" value="1"/>
</dbReference>
<dbReference type="Gene3D" id="1.10.287.2620">
    <property type="match status" value="1"/>
</dbReference>
<protein>
    <recommendedName>
        <fullName evidence="4">Dynein heavy chain, cytoplasmic</fullName>
    </recommendedName>
    <alternativeName>
        <fullName evidence="14">Dynein heavy chain, cytosolic</fullName>
    </alternativeName>
</protein>
<dbReference type="GO" id="GO:0045505">
    <property type="term" value="F:dynein intermediate chain binding"/>
    <property type="evidence" value="ECO:0007669"/>
    <property type="project" value="InterPro"/>
</dbReference>
<dbReference type="InterPro" id="IPR013594">
    <property type="entry name" value="Dynein_heavy_tail"/>
</dbReference>
<comment type="similarity">
    <text evidence="2">Belongs to the dynein heavy chain family.</text>
</comment>
<feature type="coiled-coil region" evidence="15">
    <location>
        <begin position="1274"/>
        <end position="1301"/>
    </location>
</feature>
<dbReference type="Pfam" id="PF22597">
    <property type="entry name" value="DYN_lid"/>
    <property type="match status" value="1"/>
</dbReference>
<dbReference type="Gene3D" id="1.10.8.710">
    <property type="match status" value="1"/>
</dbReference>
<evidence type="ECO:0000256" key="14">
    <source>
        <dbReference type="ARBA" id="ARBA00033439"/>
    </source>
</evidence>
<feature type="coiled-coil region" evidence="15">
    <location>
        <begin position="623"/>
        <end position="650"/>
    </location>
</feature>
<dbReference type="Gene3D" id="1.10.472.130">
    <property type="match status" value="1"/>
</dbReference>
<dbReference type="Gene3D" id="1.10.8.720">
    <property type="entry name" value="Region D6 of dynein motor"/>
    <property type="match status" value="1"/>
</dbReference>
<evidence type="ECO:0000256" key="16">
    <source>
        <dbReference type="SAM" id="MobiDB-lite"/>
    </source>
</evidence>
<keyword evidence="9" id="KW-0067">ATP-binding</keyword>
<dbReference type="FunFam" id="1.10.287.2620:FF:000001">
    <property type="entry name" value="Cytoplasmic dynein heavy chain 1"/>
    <property type="match status" value="1"/>
</dbReference>
<keyword evidence="6" id="KW-0493">Microtubule</keyword>
<dbReference type="GO" id="GO:0051959">
    <property type="term" value="F:dynein light intermediate chain binding"/>
    <property type="evidence" value="ECO:0007669"/>
    <property type="project" value="InterPro"/>
</dbReference>
<dbReference type="InterPro" id="IPR042219">
    <property type="entry name" value="AAA_lid_11_sf"/>
</dbReference>
<evidence type="ECO:0000256" key="1">
    <source>
        <dbReference type="ARBA" id="ARBA00004245"/>
    </source>
</evidence>
<feature type="compositionally biased region" description="Gly residues" evidence="16">
    <location>
        <begin position="93"/>
        <end position="104"/>
    </location>
</feature>
<evidence type="ECO:0000256" key="2">
    <source>
        <dbReference type="ARBA" id="ARBA00008887"/>
    </source>
</evidence>
<dbReference type="Gene3D" id="1.20.920.20">
    <property type="match status" value="1"/>
</dbReference>
<keyword evidence="19" id="KW-1185">Reference proteome</keyword>
<dbReference type="OrthoDB" id="424310at2759"/>
<feature type="compositionally biased region" description="Polar residues" evidence="16">
    <location>
        <begin position="120"/>
        <end position="129"/>
    </location>
</feature>
<evidence type="ECO:0000256" key="8">
    <source>
        <dbReference type="ARBA" id="ARBA00022741"/>
    </source>
</evidence>
<gene>
    <name evidence="18" type="ORF">PSNMU_V1.4_AUG-EV-PASAV3_0071420</name>
</gene>
<keyword evidence="8" id="KW-0547">Nucleotide-binding</keyword>
<dbReference type="InterPro" id="IPR003593">
    <property type="entry name" value="AAA+_ATPase"/>
</dbReference>
<dbReference type="FunFam" id="1.20.140.100:FF:000002">
    <property type="entry name" value="Cytoplasmic dynein heavy chain 1"/>
    <property type="match status" value="1"/>
</dbReference>
<dbReference type="SMART" id="SM00382">
    <property type="entry name" value="AAA"/>
    <property type="match status" value="4"/>
</dbReference>
<organism evidence="18 19">
    <name type="scientific">Pseudo-nitzschia multistriata</name>
    <dbReference type="NCBI Taxonomy" id="183589"/>
    <lineage>
        <taxon>Eukaryota</taxon>
        <taxon>Sar</taxon>
        <taxon>Stramenopiles</taxon>
        <taxon>Ochrophyta</taxon>
        <taxon>Bacillariophyta</taxon>
        <taxon>Bacillariophyceae</taxon>
        <taxon>Bacillariophycidae</taxon>
        <taxon>Bacillariales</taxon>
        <taxon>Bacillariaceae</taxon>
        <taxon>Pseudo-nitzschia</taxon>
    </lineage>
</organism>
<keyword evidence="7" id="KW-0677">Repeat</keyword>
<dbReference type="PANTHER" id="PTHR46532:SF4">
    <property type="entry name" value="AAA+ ATPASE DOMAIN-CONTAINING PROTEIN"/>
    <property type="match status" value="1"/>
</dbReference>